<dbReference type="AlphaFoldDB" id="A0A0F9BKA8"/>
<proteinExistence type="predicted"/>
<dbReference type="SUPFAM" id="SSF82771">
    <property type="entry name" value="GIY-YIG endonuclease"/>
    <property type="match status" value="1"/>
</dbReference>
<feature type="domain" description="GIY-YIG" evidence="1">
    <location>
        <begin position="9"/>
        <end position="101"/>
    </location>
</feature>
<dbReference type="InterPro" id="IPR035901">
    <property type="entry name" value="GIY-YIG_endonuc_sf"/>
</dbReference>
<evidence type="ECO:0000313" key="2">
    <source>
        <dbReference type="EMBL" id="KKL22270.1"/>
    </source>
</evidence>
<reference evidence="2" key="1">
    <citation type="journal article" date="2015" name="Nature">
        <title>Complex archaea that bridge the gap between prokaryotes and eukaryotes.</title>
        <authorList>
            <person name="Spang A."/>
            <person name="Saw J.H."/>
            <person name="Jorgensen S.L."/>
            <person name="Zaremba-Niedzwiedzka K."/>
            <person name="Martijn J."/>
            <person name="Lind A.E."/>
            <person name="van Eijk R."/>
            <person name="Schleper C."/>
            <person name="Guy L."/>
            <person name="Ettema T.J."/>
        </authorList>
    </citation>
    <scope>NUCLEOTIDE SEQUENCE</scope>
</reference>
<dbReference type="GO" id="GO:0004519">
    <property type="term" value="F:endonuclease activity"/>
    <property type="evidence" value="ECO:0007669"/>
    <property type="project" value="InterPro"/>
</dbReference>
<comment type="caution">
    <text evidence="2">The sequence shown here is derived from an EMBL/GenBank/DDBJ whole genome shotgun (WGS) entry which is preliminary data.</text>
</comment>
<dbReference type="SMART" id="SM00465">
    <property type="entry name" value="GIYc"/>
    <property type="match status" value="1"/>
</dbReference>
<accession>A0A0F9BKA8</accession>
<dbReference type="InterPro" id="IPR000305">
    <property type="entry name" value="GIY-YIG_endonuc"/>
</dbReference>
<dbReference type="InterPro" id="IPR006350">
    <property type="entry name" value="Intron_endoG1"/>
</dbReference>
<protein>
    <recommendedName>
        <fullName evidence="1">GIY-YIG domain-containing protein</fullName>
    </recommendedName>
</protein>
<dbReference type="EMBL" id="LAZR01037415">
    <property type="protein sequence ID" value="KKL22270.1"/>
    <property type="molecule type" value="Genomic_DNA"/>
</dbReference>
<name>A0A0F9BKA8_9ZZZZ</name>
<sequence length="227" mass="27013">MIVIKWDEKQCGIYYIRHKDSQKVYVGSSVNCYHRIKSQHLAKLRKGIHTNPHLQAAFRKYGEKAFEYFVVEECEEEEMLQIEQKHFELTRCLDRQFGYNINPNAEKTELTKEQCEKIRIAKLGKRRTNKRQVGVFRSDKRWIARIGFYREDIYLGSFLSQRKAKEVYEAALEKVKAGKRPTVSEERVLKDKPVIQRTLEGEFIKRFPSLRSVEKEGYSQMTVWSYC</sequence>
<dbReference type="Gene3D" id="3.40.1440.10">
    <property type="entry name" value="GIY-YIG endonuclease"/>
    <property type="match status" value="1"/>
</dbReference>
<organism evidence="2">
    <name type="scientific">marine sediment metagenome</name>
    <dbReference type="NCBI Taxonomy" id="412755"/>
    <lineage>
        <taxon>unclassified sequences</taxon>
        <taxon>metagenomes</taxon>
        <taxon>ecological metagenomes</taxon>
    </lineage>
</organism>
<dbReference type="NCBIfam" id="TIGR01453">
    <property type="entry name" value="grpIintron_endo"/>
    <property type="match status" value="1"/>
</dbReference>
<evidence type="ECO:0000259" key="1">
    <source>
        <dbReference type="PROSITE" id="PS50164"/>
    </source>
</evidence>
<feature type="non-terminal residue" evidence="2">
    <location>
        <position position="227"/>
    </location>
</feature>
<gene>
    <name evidence="2" type="ORF">LCGC14_2437140</name>
</gene>
<dbReference type="PROSITE" id="PS50164">
    <property type="entry name" value="GIY_YIG"/>
    <property type="match status" value="1"/>
</dbReference>
<dbReference type="Pfam" id="PF01541">
    <property type="entry name" value="GIY-YIG"/>
    <property type="match status" value="1"/>
</dbReference>